<protein>
    <submittedName>
        <fullName evidence="1">Putative movement protein</fullName>
    </submittedName>
</protein>
<name>A0A5J6D3U3_9GEMI</name>
<reference evidence="1" key="1">
    <citation type="submission" date="2019-03" db="EMBL/GenBank/DDBJ databases">
        <title>Analysis of the complete genome sequence of a Camellia chlorotic dwarf-associated virus isolate from Hangzhou, China.</title>
        <authorList>
            <person name="Cheng X."/>
            <person name="Wu X."/>
            <person name="Liu J."/>
        </authorList>
    </citation>
    <scope>NUCLEOTIDE SEQUENCE</scope>
    <source>
        <strain evidence="1">Hangzhou1</strain>
    </source>
</reference>
<proteinExistence type="predicted"/>
<accession>A0A5J6D3U3</accession>
<evidence type="ECO:0000313" key="1">
    <source>
        <dbReference type="EMBL" id="QEQ92297.1"/>
    </source>
</evidence>
<sequence>MSSFAMEGLPESIWGLVFMCCVRYLMGEMNAVVPARFTIPEVMPMGKWGFLGKNCQSVKDAYCIRELIRLVRRLGRVKDKRKVYGDYKKWTSIWNRNRQASDVEKPSEKECEEQGICYECGEKIPHCWCKYSKDGLEGEGPGWV</sequence>
<dbReference type="EMBL" id="MK613869">
    <property type="protein sequence ID" value="QEQ92297.1"/>
    <property type="molecule type" value="Genomic_DNA"/>
</dbReference>
<organism evidence="1">
    <name type="scientific">Camellia chlorotic dwarf-associated virus</name>
    <dbReference type="NCBI Taxonomy" id="2122733"/>
    <lineage>
        <taxon>Viruses</taxon>
        <taxon>Monodnaviria</taxon>
        <taxon>Shotokuvirae</taxon>
        <taxon>Cressdnaviricota</taxon>
        <taxon>Repensiviricetes</taxon>
        <taxon>Geplafuvirales</taxon>
        <taxon>Geminiviridae</taxon>
        <taxon>Citlodavirus</taxon>
        <taxon>Citlodavirus camelliae</taxon>
    </lineage>
</organism>